<feature type="transmembrane region" description="Helical" evidence="2">
    <location>
        <begin position="173"/>
        <end position="194"/>
    </location>
</feature>
<dbReference type="InterPro" id="IPR050222">
    <property type="entry name" value="MATE_MdtK"/>
</dbReference>
<keyword evidence="2" id="KW-0472">Membrane</keyword>
<accession>A0ABW2U665</accession>
<keyword evidence="2" id="KW-0812">Transmembrane</keyword>
<keyword evidence="2" id="KW-1133">Transmembrane helix</keyword>
<evidence type="ECO:0000313" key="3">
    <source>
        <dbReference type="EMBL" id="MFC7668957.1"/>
    </source>
</evidence>
<feature type="transmembrane region" description="Helical" evidence="2">
    <location>
        <begin position="214"/>
        <end position="235"/>
    </location>
</feature>
<evidence type="ECO:0000256" key="1">
    <source>
        <dbReference type="ARBA" id="ARBA00022448"/>
    </source>
</evidence>
<proteinExistence type="predicted"/>
<protein>
    <submittedName>
        <fullName evidence="3">MATE family efflux transporter</fullName>
    </submittedName>
</protein>
<evidence type="ECO:0000256" key="2">
    <source>
        <dbReference type="SAM" id="Phobius"/>
    </source>
</evidence>
<dbReference type="EMBL" id="JBHTEK010000001">
    <property type="protein sequence ID" value="MFC7668957.1"/>
    <property type="molecule type" value="Genomic_DNA"/>
</dbReference>
<evidence type="ECO:0000313" key="4">
    <source>
        <dbReference type="Proteomes" id="UP001596513"/>
    </source>
</evidence>
<keyword evidence="4" id="KW-1185">Reference proteome</keyword>
<reference evidence="4" key="1">
    <citation type="journal article" date="2019" name="Int. J. Syst. Evol. Microbiol.">
        <title>The Global Catalogue of Microorganisms (GCM) 10K type strain sequencing project: providing services to taxonomists for standard genome sequencing and annotation.</title>
        <authorList>
            <consortium name="The Broad Institute Genomics Platform"/>
            <consortium name="The Broad Institute Genome Sequencing Center for Infectious Disease"/>
            <person name="Wu L."/>
            <person name="Ma J."/>
        </authorList>
    </citation>
    <scope>NUCLEOTIDE SEQUENCE [LARGE SCALE GENOMIC DNA]</scope>
    <source>
        <strain evidence="4">JCM 19635</strain>
    </source>
</reference>
<dbReference type="PANTHER" id="PTHR43298:SF2">
    <property type="entry name" value="FMN_FAD EXPORTER YEEO-RELATED"/>
    <property type="match status" value="1"/>
</dbReference>
<organism evidence="3 4">
    <name type="scientific">Hymenobacter humi</name>
    <dbReference type="NCBI Taxonomy" id="1411620"/>
    <lineage>
        <taxon>Bacteria</taxon>
        <taxon>Pseudomonadati</taxon>
        <taxon>Bacteroidota</taxon>
        <taxon>Cytophagia</taxon>
        <taxon>Cytophagales</taxon>
        <taxon>Hymenobacteraceae</taxon>
        <taxon>Hymenobacter</taxon>
    </lineage>
</organism>
<comment type="caution">
    <text evidence="3">The sequence shown here is derived from an EMBL/GenBank/DDBJ whole genome shotgun (WGS) entry which is preliminary data.</text>
</comment>
<sequence>MAGGALHRAGANAPAAVERLGYHHRQRSGLLRLDIGRVGGAPAGRGGRSLGHRAFRKCGVCRAARGAALAGSTLAGGLAAQLGLAPPGRAARAALCGPCSPEAGGGSEQAAAVFVLVARLGVRALAVSNIVRSLYTFASLPALALAAALQTIVSRYVGQGRQAAVLPTVRRAALLAVGLGLGPVLVLVAVPLQVAGGFSDEPALVAATRPLLQLLAALLLTFSASTMWSHAVVGVGGADRSLGMELGATSAYLLAAWGAVRLGWPLAAVWATELGYWALLGGLSWRYLRRGQWQILQ</sequence>
<feature type="transmembrane region" description="Helical" evidence="2">
    <location>
        <begin position="134"/>
        <end position="153"/>
    </location>
</feature>
<dbReference type="RefSeq" id="WP_380206066.1">
    <property type="nucleotide sequence ID" value="NZ_JBHTEK010000001.1"/>
</dbReference>
<name>A0ABW2U665_9BACT</name>
<feature type="transmembrane region" description="Helical" evidence="2">
    <location>
        <begin position="266"/>
        <end position="288"/>
    </location>
</feature>
<dbReference type="Pfam" id="PF01554">
    <property type="entry name" value="MatE"/>
    <property type="match status" value="1"/>
</dbReference>
<feature type="transmembrane region" description="Helical" evidence="2">
    <location>
        <begin position="242"/>
        <end position="260"/>
    </location>
</feature>
<keyword evidence="1" id="KW-0813">Transport</keyword>
<dbReference type="Proteomes" id="UP001596513">
    <property type="component" value="Unassembled WGS sequence"/>
</dbReference>
<dbReference type="PANTHER" id="PTHR43298">
    <property type="entry name" value="MULTIDRUG RESISTANCE PROTEIN NORM-RELATED"/>
    <property type="match status" value="1"/>
</dbReference>
<gene>
    <name evidence="3" type="ORF">ACFQT0_17540</name>
</gene>
<dbReference type="InterPro" id="IPR002528">
    <property type="entry name" value="MATE_fam"/>
</dbReference>